<protein>
    <submittedName>
        <fullName evidence="1">Uncharacterized protein</fullName>
    </submittedName>
</protein>
<proteinExistence type="predicted"/>
<organism evidence="1 2">
    <name type="scientific">Bradyrhizobium erythrophlei</name>
    <dbReference type="NCBI Taxonomy" id="1437360"/>
    <lineage>
        <taxon>Bacteria</taxon>
        <taxon>Pseudomonadati</taxon>
        <taxon>Pseudomonadota</taxon>
        <taxon>Alphaproteobacteria</taxon>
        <taxon>Hyphomicrobiales</taxon>
        <taxon>Nitrobacteraceae</taxon>
        <taxon>Bradyrhizobium</taxon>
    </lineage>
</organism>
<sequence length="67" mass="7516">MYDVYLSAHKDLLVVPSGISVPLKLNGSWRKKKRAVRSVSEKIRADVQLRGYYRRKLVARAAGTVSG</sequence>
<name>A0A1H4YA06_9BRAD</name>
<dbReference type="Proteomes" id="UP000198992">
    <property type="component" value="Unassembled WGS sequence"/>
</dbReference>
<gene>
    <name evidence="1" type="ORF">SAMN05444164_3846</name>
</gene>
<evidence type="ECO:0000313" key="2">
    <source>
        <dbReference type="Proteomes" id="UP000198992"/>
    </source>
</evidence>
<dbReference type="OrthoDB" id="8246240at2"/>
<dbReference type="EMBL" id="FNTH01000001">
    <property type="protein sequence ID" value="SED14555.1"/>
    <property type="molecule type" value="Genomic_DNA"/>
</dbReference>
<dbReference type="AlphaFoldDB" id="A0A1H4YA06"/>
<reference evidence="1 2" key="1">
    <citation type="submission" date="2016-10" db="EMBL/GenBank/DDBJ databases">
        <authorList>
            <person name="de Groot N.N."/>
        </authorList>
    </citation>
    <scope>NUCLEOTIDE SEQUENCE [LARGE SCALE GENOMIC DNA]</scope>
    <source>
        <strain evidence="1 2">MT12</strain>
    </source>
</reference>
<evidence type="ECO:0000313" key="1">
    <source>
        <dbReference type="EMBL" id="SED14555.1"/>
    </source>
</evidence>
<accession>A0A1H4YA06</accession>